<evidence type="ECO:0000256" key="1">
    <source>
        <dbReference type="ARBA" id="ARBA00022741"/>
    </source>
</evidence>
<evidence type="ECO:0000256" key="4">
    <source>
        <dbReference type="ARBA" id="ARBA00022806"/>
    </source>
</evidence>
<feature type="domain" description="DNA helicase Pif1-like 2B" evidence="11">
    <location>
        <begin position="257"/>
        <end position="298"/>
    </location>
</feature>
<gene>
    <name evidence="12" type="ORF">SAMN05421738_108180</name>
</gene>
<accession>A0A1I4XAT4</accession>
<keyword evidence="2" id="KW-0227">DNA damage</keyword>
<keyword evidence="4" id="KW-0347">Helicase</keyword>
<evidence type="ECO:0000256" key="8">
    <source>
        <dbReference type="ARBA" id="ARBA00023235"/>
    </source>
</evidence>
<organism evidence="12 13">
    <name type="scientific">Algoriella xinjiangensis</name>
    <dbReference type="NCBI Taxonomy" id="684065"/>
    <lineage>
        <taxon>Bacteria</taxon>
        <taxon>Pseudomonadati</taxon>
        <taxon>Bacteroidota</taxon>
        <taxon>Flavobacteriia</taxon>
        <taxon>Flavobacteriales</taxon>
        <taxon>Weeksellaceae</taxon>
        <taxon>Algoriella</taxon>
    </lineage>
</organism>
<evidence type="ECO:0000256" key="5">
    <source>
        <dbReference type="ARBA" id="ARBA00022840"/>
    </source>
</evidence>
<dbReference type="Pfam" id="PF14493">
    <property type="entry name" value="HTH_40"/>
    <property type="match status" value="1"/>
</dbReference>
<dbReference type="GO" id="GO:0006281">
    <property type="term" value="P:DNA repair"/>
    <property type="evidence" value="ECO:0007669"/>
    <property type="project" value="InterPro"/>
</dbReference>
<protein>
    <submittedName>
        <fullName evidence="12">Helix-turn-helix domain-containing protein</fullName>
    </submittedName>
</protein>
<keyword evidence="8" id="KW-0413">Isomerase</keyword>
<evidence type="ECO:0000313" key="12">
    <source>
        <dbReference type="EMBL" id="SFN22895.1"/>
    </source>
</evidence>
<evidence type="ECO:0000256" key="3">
    <source>
        <dbReference type="ARBA" id="ARBA00022801"/>
    </source>
</evidence>
<dbReference type="Pfam" id="PF21530">
    <property type="entry name" value="Pif1_2B_dom"/>
    <property type="match status" value="1"/>
</dbReference>
<keyword evidence="3" id="KW-0378">Hydrolase</keyword>
<name>A0A1I4XAT4_9FLAO</name>
<evidence type="ECO:0000259" key="10">
    <source>
        <dbReference type="Pfam" id="PF14493"/>
    </source>
</evidence>
<evidence type="ECO:0000256" key="2">
    <source>
        <dbReference type="ARBA" id="ARBA00022763"/>
    </source>
</evidence>
<dbReference type="Gene3D" id="3.40.50.300">
    <property type="entry name" value="P-loop containing nucleotide triphosphate hydrolases"/>
    <property type="match status" value="2"/>
</dbReference>
<dbReference type="Proteomes" id="UP000199149">
    <property type="component" value="Unassembled WGS sequence"/>
</dbReference>
<dbReference type="InterPro" id="IPR027417">
    <property type="entry name" value="P-loop_NTPase"/>
</dbReference>
<keyword evidence="5" id="KW-0067">ATP-binding</keyword>
<proteinExistence type="predicted"/>
<dbReference type="EMBL" id="FOUZ01000008">
    <property type="protein sequence ID" value="SFN22895.1"/>
    <property type="molecule type" value="Genomic_DNA"/>
</dbReference>
<dbReference type="InterPro" id="IPR051055">
    <property type="entry name" value="PIF1_helicase"/>
</dbReference>
<dbReference type="STRING" id="684065.SAMN05421738_108180"/>
<evidence type="ECO:0000313" key="13">
    <source>
        <dbReference type="Proteomes" id="UP000199149"/>
    </source>
</evidence>
<dbReference type="GO" id="GO:0003678">
    <property type="term" value="F:DNA helicase activity"/>
    <property type="evidence" value="ECO:0007669"/>
    <property type="project" value="InterPro"/>
</dbReference>
<dbReference type="PANTHER" id="PTHR47642:SF5">
    <property type="entry name" value="ATP-DEPENDENT DNA HELICASE"/>
    <property type="match status" value="1"/>
</dbReference>
<keyword evidence="1" id="KW-0547">Nucleotide-binding</keyword>
<evidence type="ECO:0000259" key="9">
    <source>
        <dbReference type="Pfam" id="PF05970"/>
    </source>
</evidence>
<evidence type="ECO:0000256" key="7">
    <source>
        <dbReference type="ARBA" id="ARBA00023204"/>
    </source>
</evidence>
<evidence type="ECO:0000259" key="11">
    <source>
        <dbReference type="Pfam" id="PF21530"/>
    </source>
</evidence>
<evidence type="ECO:0000256" key="6">
    <source>
        <dbReference type="ARBA" id="ARBA00023125"/>
    </source>
</evidence>
<dbReference type="Pfam" id="PF05970">
    <property type="entry name" value="PIF1"/>
    <property type="match status" value="1"/>
</dbReference>
<dbReference type="GO" id="GO:0000723">
    <property type="term" value="P:telomere maintenance"/>
    <property type="evidence" value="ECO:0007669"/>
    <property type="project" value="InterPro"/>
</dbReference>
<dbReference type="OrthoDB" id="9763659at2"/>
<reference evidence="13" key="1">
    <citation type="submission" date="2016-10" db="EMBL/GenBank/DDBJ databases">
        <authorList>
            <person name="Varghese N."/>
            <person name="Submissions S."/>
        </authorList>
    </citation>
    <scope>NUCLEOTIDE SEQUENCE [LARGE SCALE GENOMIC DNA]</scope>
    <source>
        <strain evidence="13">XJ109</strain>
    </source>
</reference>
<dbReference type="AlphaFoldDB" id="A0A1I4XAT4"/>
<dbReference type="SUPFAM" id="SSF52540">
    <property type="entry name" value="P-loop containing nucleoside triphosphate hydrolases"/>
    <property type="match status" value="2"/>
</dbReference>
<feature type="domain" description="DNA helicase Pif1-like DEAD-box helicase" evidence="9">
    <location>
        <begin position="9"/>
        <end position="197"/>
    </location>
</feature>
<feature type="domain" description="Helicase Helix-turn-helix" evidence="10">
    <location>
        <begin position="463"/>
        <end position="554"/>
    </location>
</feature>
<dbReference type="RefSeq" id="WP_092908414.1">
    <property type="nucleotide sequence ID" value="NZ_FOUZ01000008.1"/>
</dbReference>
<keyword evidence="6" id="KW-0238">DNA-binding</keyword>
<dbReference type="InterPro" id="IPR049163">
    <property type="entry name" value="Pif1-like_2B_dom"/>
</dbReference>
<dbReference type="InterPro" id="IPR029491">
    <property type="entry name" value="Helicase_HTH"/>
</dbReference>
<dbReference type="PANTHER" id="PTHR47642">
    <property type="entry name" value="ATP-DEPENDENT DNA HELICASE"/>
    <property type="match status" value="1"/>
</dbReference>
<dbReference type="CDD" id="cd18809">
    <property type="entry name" value="SF1_C_RecD"/>
    <property type="match status" value="1"/>
</dbReference>
<keyword evidence="13" id="KW-1185">Reference proteome</keyword>
<sequence>MQQSKALAILKSGRNVFLTGSAGAGKTYVLNQYITYLKQHGVPVAITASTGIAATHMNGQTIHSWAGIGIKDYVSDRYLTSLRDKKYFRDKMDKVKVLIIDEISMLHRAQLDAVDYVLKFFKQNDEPFGGIQVIFSGDFFQLPPIGEEWEESRDKFCFMSDAWVASKVHICYLTEQYRQKNNELNDILNEIRSGMISQKTVDLLESRIQYFPDEIDSQTRLYTHNMDVDRINKGQLISIDSSSKTFEAKVAGNPALIEVLKKSVLADDVLELKIGAKVMFVRNNFDVGYVNGTLGIVSGYNEKNEPIIKTLDGEFYIAKPETWAIEDESGKALASFTQVPLRLAWAITIHKSQGMTLDSAFIDLSKAFEKGQGYVALSRLRDLTSLTLHGLNQTALEIDSLAMKADRRFQELSDMIDDKLDEKELQDSWAPFIRYSGGTLDKKQIAKNQEKNKIKEKGSKKSTYEITLDYVKDDLSLEQIAEKRGLSTSVIVDHIGKIKEIEPDLDYSKFKPADKIVEKVRFAYSEIEFEENRVLKPIFDYFNGEIGYEDIKKALLFIE</sequence>
<dbReference type="CDD" id="cd18037">
    <property type="entry name" value="DEXSc_Pif1_like"/>
    <property type="match status" value="1"/>
</dbReference>
<dbReference type="InterPro" id="IPR010285">
    <property type="entry name" value="DNA_helicase_pif1-like_DEAD"/>
</dbReference>
<keyword evidence="7" id="KW-0234">DNA repair</keyword>